<evidence type="ECO:0000313" key="2">
    <source>
        <dbReference type="Proteomes" id="UP000059074"/>
    </source>
</evidence>
<dbReference type="InterPro" id="IPR009945">
    <property type="entry name" value="ATPase_inh_sub_z"/>
</dbReference>
<dbReference type="PATRIC" id="fig|121290.4.peg.2463"/>
<dbReference type="Pfam" id="PF07345">
    <property type="entry name" value="ATPaseInh_sub_z"/>
    <property type="match status" value="1"/>
</dbReference>
<name>A0A109BDL4_HYPSL</name>
<proteinExistence type="predicted"/>
<dbReference type="OrthoDB" id="9810387at2"/>
<protein>
    <recommendedName>
        <fullName evidence="3">DUF1476 domain-containing protein</fullName>
    </recommendedName>
</protein>
<reference evidence="1 2" key="1">
    <citation type="submission" date="2015-10" db="EMBL/GenBank/DDBJ databases">
        <title>Transcriptomic analysis of a linuron degrading triple-species bacterial consortium.</title>
        <authorList>
            <person name="Albers P."/>
        </authorList>
    </citation>
    <scope>NUCLEOTIDE SEQUENCE [LARGE SCALE GENOMIC DNA]</scope>
    <source>
        <strain evidence="1 2">WDL6</strain>
    </source>
</reference>
<dbReference type="Gene3D" id="1.10.790.20">
    <property type="entry name" value="Domain of unknown function DUF1476"/>
    <property type="match status" value="1"/>
</dbReference>
<dbReference type="PIRSF" id="PIRSF031780">
    <property type="entry name" value="UCP031780"/>
    <property type="match status" value="1"/>
</dbReference>
<dbReference type="Proteomes" id="UP000059074">
    <property type="component" value="Unassembled WGS sequence"/>
</dbReference>
<dbReference type="RefSeq" id="WP_068462507.1">
    <property type="nucleotide sequence ID" value="NZ_JAEFBX010000003.1"/>
</dbReference>
<sequence length="107" mass="12102">MTTFDEREKGYEKKFALDQDLKFKAEARRNKLLAEWAAEKLGISADGVADYARSIVRADLQEKGDDDVFRKLHKDFADAGVSIDDQDIRAKMSEFLAQAVTDIEGSR</sequence>
<dbReference type="EMBL" id="LMTR01000071">
    <property type="protein sequence ID" value="KWT66859.1"/>
    <property type="molecule type" value="Genomic_DNA"/>
</dbReference>
<dbReference type="STRING" id="121290.APY04_2266"/>
<accession>A0A109BDL4</accession>
<evidence type="ECO:0008006" key="3">
    <source>
        <dbReference type="Google" id="ProtNLM"/>
    </source>
</evidence>
<gene>
    <name evidence="1" type="ORF">APY04_2266</name>
</gene>
<dbReference type="AlphaFoldDB" id="A0A109BDL4"/>
<organism evidence="1 2">
    <name type="scientific">Hyphomicrobium sulfonivorans</name>
    <dbReference type="NCBI Taxonomy" id="121290"/>
    <lineage>
        <taxon>Bacteria</taxon>
        <taxon>Pseudomonadati</taxon>
        <taxon>Pseudomonadota</taxon>
        <taxon>Alphaproteobacteria</taxon>
        <taxon>Hyphomicrobiales</taxon>
        <taxon>Hyphomicrobiaceae</taxon>
        <taxon>Hyphomicrobium</taxon>
    </lineage>
</organism>
<dbReference type="InterPro" id="IPR038293">
    <property type="entry name" value="ATPase_inh_sub_z_sf"/>
</dbReference>
<evidence type="ECO:0000313" key="1">
    <source>
        <dbReference type="EMBL" id="KWT66859.1"/>
    </source>
</evidence>
<comment type="caution">
    <text evidence="1">The sequence shown here is derived from an EMBL/GenBank/DDBJ whole genome shotgun (WGS) entry which is preliminary data.</text>
</comment>
<keyword evidence="2" id="KW-1185">Reference proteome</keyword>